<dbReference type="GO" id="GO:0015969">
    <property type="term" value="P:guanosine tetraphosphate metabolic process"/>
    <property type="evidence" value="ECO:0007669"/>
    <property type="project" value="InterPro"/>
</dbReference>
<dbReference type="PANTHER" id="PTHR41773:SF1">
    <property type="entry name" value="RELA_SPOT DOMAIN-CONTAINING PROTEIN"/>
    <property type="match status" value="1"/>
</dbReference>
<reference evidence="4" key="1">
    <citation type="journal article" date="2012" name="Science">
        <title>Fermentation, hydrogen, and sulfur metabolism in multiple uncultivated bacterial phyla.</title>
        <authorList>
            <person name="Wrighton K.C."/>
            <person name="Thomas B.C."/>
            <person name="Sharon I."/>
            <person name="Miller C.S."/>
            <person name="Castelle C.J."/>
            <person name="VerBerkmoes N.C."/>
            <person name="Wilkins M.J."/>
            <person name="Hettich R.L."/>
            <person name="Lipton M.S."/>
            <person name="Williams K.H."/>
            <person name="Long P.E."/>
            <person name="Banfield J.F."/>
        </authorList>
    </citation>
    <scope>NUCLEOTIDE SEQUENCE [LARGE SCALE GENOMIC DNA]</scope>
</reference>
<evidence type="ECO:0000313" key="4">
    <source>
        <dbReference type="EMBL" id="EKE26870.1"/>
    </source>
</evidence>
<evidence type="ECO:0000259" key="3">
    <source>
        <dbReference type="SMART" id="SM00954"/>
    </source>
</evidence>
<dbReference type="EMBL" id="AMFJ01000650">
    <property type="protein sequence ID" value="EKE26870.1"/>
    <property type="molecule type" value="Genomic_DNA"/>
</dbReference>
<feature type="region of interest" description="Disordered" evidence="2">
    <location>
        <begin position="312"/>
        <end position="337"/>
    </location>
</feature>
<dbReference type="CDD" id="cd05399">
    <property type="entry name" value="NT_Rel-Spo_like"/>
    <property type="match status" value="1"/>
</dbReference>
<dbReference type="Gene3D" id="1.10.287.860">
    <property type="entry name" value="Nucleotidyltransferase"/>
    <property type="match status" value="1"/>
</dbReference>
<feature type="coiled-coil region" evidence="1">
    <location>
        <begin position="176"/>
        <end position="210"/>
    </location>
</feature>
<accession>K2GU41</accession>
<comment type="caution">
    <text evidence="4">The sequence shown here is derived from an EMBL/GenBank/DDBJ whole genome shotgun (WGS) entry which is preliminary data.</text>
</comment>
<proteinExistence type="predicted"/>
<dbReference type="InterPro" id="IPR007685">
    <property type="entry name" value="RelA_SpoT"/>
</dbReference>
<sequence length="337" mass="40043">MDTSEIEGKYKSIIPFYDRLGKNLKENLEGFLKFQDIPYVNVEYRIKEFKSLQNKITRKKYKNPLIDIEDFCGVRVVCYYQPDITKIKSIVEKEFNIQESSSKEESLGVDQFGYRSTHMIVTIRDEWLKAPPYRELKGLKAEIQIRSILMHSWAAISHKLSYKKEQDIPFEFSRRLSRLSALIELADEQFEALRNERDKYRKNLGSILEDETVFPEEAYLNIDTLQVLLDFYFNNRERKEGELSELIQDINNARISLADIKRYFQKSKPIIFDQESEDIFKKYYFNVSELNQIGLCRFILDITNDKFWKSGKGKNTPSKLRNEMKEKFEKGSSERRN</sequence>
<keyword evidence="1" id="KW-0175">Coiled coil</keyword>
<feature type="domain" description="RelA/SpoT" evidence="3">
    <location>
        <begin position="44"/>
        <end position="168"/>
    </location>
</feature>
<protein>
    <submittedName>
        <fullName evidence="4">RelA/SpoT</fullName>
    </submittedName>
</protein>
<dbReference type="SMART" id="SM00954">
    <property type="entry name" value="RelA_SpoT"/>
    <property type="match status" value="1"/>
</dbReference>
<dbReference type="Gene3D" id="3.30.460.10">
    <property type="entry name" value="Beta Polymerase, domain 2"/>
    <property type="match status" value="1"/>
</dbReference>
<feature type="compositionally biased region" description="Basic and acidic residues" evidence="2">
    <location>
        <begin position="320"/>
        <end position="337"/>
    </location>
</feature>
<name>K2GU41_9BACT</name>
<dbReference type="PANTHER" id="PTHR41773">
    <property type="entry name" value="GTP PYROPHOSPHATASE-RELATED"/>
    <property type="match status" value="1"/>
</dbReference>
<gene>
    <name evidence="4" type="ORF">ACD_4C00134G0001</name>
</gene>
<dbReference type="AlphaFoldDB" id="K2GU41"/>
<dbReference type="Pfam" id="PF04607">
    <property type="entry name" value="RelA_SpoT"/>
    <property type="match status" value="1"/>
</dbReference>
<organism evidence="4">
    <name type="scientific">uncultured bacterium</name>
    <name type="common">gcode 4</name>
    <dbReference type="NCBI Taxonomy" id="1234023"/>
    <lineage>
        <taxon>Bacteria</taxon>
        <taxon>environmental samples</taxon>
    </lineage>
</organism>
<dbReference type="SUPFAM" id="SSF81301">
    <property type="entry name" value="Nucleotidyltransferase"/>
    <property type="match status" value="1"/>
</dbReference>
<evidence type="ECO:0000256" key="1">
    <source>
        <dbReference type="SAM" id="Coils"/>
    </source>
</evidence>
<dbReference type="InterPro" id="IPR043519">
    <property type="entry name" value="NT_sf"/>
</dbReference>
<evidence type="ECO:0000256" key="2">
    <source>
        <dbReference type="SAM" id="MobiDB-lite"/>
    </source>
</evidence>